<comment type="caution">
    <text evidence="5">The sequence shown here is derived from an EMBL/GenBank/DDBJ whole genome shotgun (WGS) entry which is preliminary data.</text>
</comment>
<dbReference type="RefSeq" id="WP_106756791.1">
    <property type="nucleotide sequence ID" value="NZ_PXWF02000096.1"/>
</dbReference>
<dbReference type="AlphaFoldDB" id="A0A2U2HP63"/>
<evidence type="ECO:0000256" key="1">
    <source>
        <dbReference type="ARBA" id="ARBA00022737"/>
    </source>
</evidence>
<dbReference type="PANTHER" id="PTHR45641:SF19">
    <property type="entry name" value="NEPHROCYSTIN-3"/>
    <property type="match status" value="1"/>
</dbReference>
<keyword evidence="4" id="KW-0732">Signal</keyword>
<gene>
    <name evidence="5" type="ORF">C7C56_007260</name>
</gene>
<proteinExistence type="predicted"/>
<keyword evidence="1" id="KW-0677">Repeat</keyword>
<keyword evidence="2 3" id="KW-0802">TPR repeat</keyword>
<dbReference type="PANTHER" id="PTHR45641">
    <property type="entry name" value="TETRATRICOPEPTIDE REPEAT PROTEIN (AFU_ORTHOLOGUE AFUA_6G03870)"/>
    <property type="match status" value="1"/>
</dbReference>
<feature type="repeat" description="TPR" evidence="3">
    <location>
        <begin position="340"/>
        <end position="373"/>
    </location>
</feature>
<dbReference type="SUPFAM" id="SSF48452">
    <property type="entry name" value="TPR-like"/>
    <property type="match status" value="2"/>
</dbReference>
<organism evidence="5 6">
    <name type="scientific">Massilia glaciei</name>
    <dbReference type="NCBI Taxonomy" id="1524097"/>
    <lineage>
        <taxon>Bacteria</taxon>
        <taxon>Pseudomonadati</taxon>
        <taxon>Pseudomonadota</taxon>
        <taxon>Betaproteobacteria</taxon>
        <taxon>Burkholderiales</taxon>
        <taxon>Oxalobacteraceae</taxon>
        <taxon>Telluria group</taxon>
        <taxon>Massilia</taxon>
    </lineage>
</organism>
<evidence type="ECO:0000256" key="3">
    <source>
        <dbReference type="PROSITE-ProRule" id="PRU00339"/>
    </source>
</evidence>
<reference evidence="5 6" key="1">
    <citation type="submission" date="2018-04" db="EMBL/GenBank/DDBJ databases">
        <title>Massilia violaceinigra sp. nov., a novel purple-pigmented bacterium isolated from Tianshan glacier, Xinjiang, China.</title>
        <authorList>
            <person name="Wang H."/>
        </authorList>
    </citation>
    <scope>NUCLEOTIDE SEQUENCE [LARGE SCALE GENOMIC DNA]</scope>
    <source>
        <strain evidence="5 6">B448-2</strain>
    </source>
</reference>
<feature type="signal peptide" evidence="4">
    <location>
        <begin position="1"/>
        <end position="17"/>
    </location>
</feature>
<evidence type="ECO:0000313" key="5">
    <source>
        <dbReference type="EMBL" id="PWF49297.1"/>
    </source>
</evidence>
<dbReference type="InterPro" id="IPR011990">
    <property type="entry name" value="TPR-like_helical_dom_sf"/>
</dbReference>
<sequence length="541" mass="59292">MNPWLFLLLATPLTAAAATPELASFDCKSMIFYDRPSEAEQVAARHTEKRLADGDLASDLLAAQEMQTLALTRMSSFQSQKSDEAAEQALAAWRKLPETAALVQQLHQAANRYHRRNMCKSAAPVYELALAMSDKLSGPHHASTFALMTDLAHLYRAQRQLPQLEKIAERVLAAGEMNPSAIVDIARAHKDLSEVNYRRGTFPLAEKHALAAVALHEKTAGKPLALALNELAAVYYAQRRFAEGEAARNRAKSITDVIEVNVMTEVPPNISNLYGKGDIAGAIALASKALADEDAAQVPLIAKVYEAEQELKADAGVSKYPEMQRSIALENLRRSHVQVARALCDLGELFHSQQQLAEAEPLYRRAIALLDKDPRAPGFTKARLASNLGLLTQKQGAYAEALQLQQKVLEFYLPLLGSEHPDVIETQAEVAYLHKAQGKLAESQSLYEALLANAETQGTPEREPVSEYLTMLAEIAHAQQDALRAEGLHKRVVSLWSSGGKRSDVYLVSSLKSLSAIYRKLNRPADMKAVDLKLAALKPAK</sequence>
<dbReference type="PROSITE" id="PS50005">
    <property type="entry name" value="TPR"/>
    <property type="match status" value="1"/>
</dbReference>
<dbReference type="Pfam" id="PF13424">
    <property type="entry name" value="TPR_12"/>
    <property type="match status" value="1"/>
</dbReference>
<dbReference type="Proteomes" id="UP000241421">
    <property type="component" value="Unassembled WGS sequence"/>
</dbReference>
<name>A0A2U2HP63_9BURK</name>
<feature type="chain" id="PRO_5015718249" evidence="4">
    <location>
        <begin position="18"/>
        <end position="541"/>
    </location>
</feature>
<accession>A0A2U2HP63</accession>
<evidence type="ECO:0000256" key="4">
    <source>
        <dbReference type="SAM" id="SignalP"/>
    </source>
</evidence>
<dbReference type="Gene3D" id="1.25.40.10">
    <property type="entry name" value="Tetratricopeptide repeat domain"/>
    <property type="match status" value="2"/>
</dbReference>
<evidence type="ECO:0000256" key="2">
    <source>
        <dbReference type="ARBA" id="ARBA00022803"/>
    </source>
</evidence>
<evidence type="ECO:0000313" key="6">
    <source>
        <dbReference type="Proteomes" id="UP000241421"/>
    </source>
</evidence>
<keyword evidence="6" id="KW-1185">Reference proteome</keyword>
<dbReference type="InterPro" id="IPR019734">
    <property type="entry name" value="TPR_rpt"/>
</dbReference>
<protein>
    <submittedName>
        <fullName evidence="5">Tetratricopeptide repeat protein</fullName>
    </submittedName>
</protein>
<dbReference type="EMBL" id="PXWF02000096">
    <property type="protein sequence ID" value="PWF49297.1"/>
    <property type="molecule type" value="Genomic_DNA"/>
</dbReference>
<dbReference type="SMART" id="SM00028">
    <property type="entry name" value="TPR"/>
    <property type="match status" value="5"/>
</dbReference>
<dbReference type="OrthoDB" id="8560958at2"/>
<dbReference type="Pfam" id="PF13374">
    <property type="entry name" value="TPR_10"/>
    <property type="match status" value="1"/>
</dbReference>